<dbReference type="Proteomes" id="UP001139502">
    <property type="component" value="Unassembled WGS sequence"/>
</dbReference>
<organism evidence="5 6">
    <name type="scientific">Rothia santali</name>
    <dbReference type="NCBI Taxonomy" id="2949643"/>
    <lineage>
        <taxon>Bacteria</taxon>
        <taxon>Bacillati</taxon>
        <taxon>Actinomycetota</taxon>
        <taxon>Actinomycetes</taxon>
        <taxon>Micrococcales</taxon>
        <taxon>Micrococcaceae</taxon>
        <taxon>Rothia</taxon>
    </lineage>
</organism>
<evidence type="ECO:0000313" key="5">
    <source>
        <dbReference type="EMBL" id="MCP3427035.1"/>
    </source>
</evidence>
<dbReference type="EMBL" id="JANAFB010000048">
    <property type="protein sequence ID" value="MCP3427035.1"/>
    <property type="molecule type" value="Genomic_DNA"/>
</dbReference>
<dbReference type="AlphaFoldDB" id="A0A9X2HEV5"/>
<feature type="domain" description="Pirin N-terminal" evidence="4">
    <location>
        <begin position="48"/>
        <end position="145"/>
    </location>
</feature>
<sequence>MSNTEAHPAERVCANEPPPPGAAPAGTPPLEMLPPREVPLGGPRAMGVRRVLPQRERSLVGAWCFLDSYGPEDVAAGGMRVARHPHTGLATVSWLFEGRIDHLDSAGNWATVRPGEVHLMNAGAGITHQEFSTADTGVLHGVQLWYAFPDRARFSEPSLASHRPEPVLGPGYAALVFAGTLLGASSPIRTHLPLTGADLRLEPGARLDARGSRRAAPAGIDRPVMADQPPWPIGHVRPTVVDRPTAVH</sequence>
<dbReference type="InterPro" id="IPR012093">
    <property type="entry name" value="Pirin"/>
</dbReference>
<feature type="region of interest" description="Disordered" evidence="3">
    <location>
        <begin position="1"/>
        <end position="38"/>
    </location>
</feature>
<evidence type="ECO:0000256" key="1">
    <source>
        <dbReference type="ARBA" id="ARBA00008416"/>
    </source>
</evidence>
<dbReference type="Pfam" id="PF02678">
    <property type="entry name" value="Pirin"/>
    <property type="match status" value="1"/>
</dbReference>
<dbReference type="Gene3D" id="2.60.120.10">
    <property type="entry name" value="Jelly Rolls"/>
    <property type="match status" value="1"/>
</dbReference>
<proteinExistence type="inferred from homology"/>
<dbReference type="InterPro" id="IPR011051">
    <property type="entry name" value="RmlC_Cupin_sf"/>
</dbReference>
<dbReference type="PANTHER" id="PTHR13903:SF8">
    <property type="entry name" value="PIRIN"/>
    <property type="match status" value="1"/>
</dbReference>
<keyword evidence="6" id="KW-1185">Reference proteome</keyword>
<comment type="similarity">
    <text evidence="1 2">Belongs to the pirin family.</text>
</comment>
<evidence type="ECO:0000256" key="3">
    <source>
        <dbReference type="SAM" id="MobiDB-lite"/>
    </source>
</evidence>
<protein>
    <submittedName>
        <fullName evidence="5">Pirin family protein</fullName>
    </submittedName>
</protein>
<evidence type="ECO:0000313" key="6">
    <source>
        <dbReference type="Proteomes" id="UP001139502"/>
    </source>
</evidence>
<reference evidence="5" key="1">
    <citation type="submission" date="2022-06" db="EMBL/GenBank/DDBJ databases">
        <title>Rothia sp. isolated from sandalwood seedling.</title>
        <authorList>
            <person name="Tuikhar N."/>
            <person name="Kirdat K."/>
            <person name="Thorat V."/>
            <person name="Swetha P."/>
            <person name="Padma S."/>
            <person name="Sundararaj R."/>
            <person name="Yadav A."/>
        </authorList>
    </citation>
    <scope>NUCLEOTIDE SEQUENCE</scope>
    <source>
        <strain evidence="5">AR01</strain>
    </source>
</reference>
<dbReference type="InterPro" id="IPR003829">
    <property type="entry name" value="Pirin_N_dom"/>
</dbReference>
<gene>
    <name evidence="5" type="ORF">NBM05_13705</name>
</gene>
<comment type="caution">
    <text evidence="5">The sequence shown here is derived from an EMBL/GenBank/DDBJ whole genome shotgun (WGS) entry which is preliminary data.</text>
</comment>
<dbReference type="SUPFAM" id="SSF51182">
    <property type="entry name" value="RmlC-like cupins"/>
    <property type="match status" value="1"/>
</dbReference>
<evidence type="ECO:0000256" key="2">
    <source>
        <dbReference type="RuleBase" id="RU003457"/>
    </source>
</evidence>
<dbReference type="PANTHER" id="PTHR13903">
    <property type="entry name" value="PIRIN-RELATED"/>
    <property type="match status" value="1"/>
</dbReference>
<feature type="region of interest" description="Disordered" evidence="3">
    <location>
        <begin position="208"/>
        <end position="248"/>
    </location>
</feature>
<dbReference type="RefSeq" id="WP_254168612.1">
    <property type="nucleotide sequence ID" value="NZ_JANAFB010000048.1"/>
</dbReference>
<evidence type="ECO:0000259" key="4">
    <source>
        <dbReference type="Pfam" id="PF02678"/>
    </source>
</evidence>
<accession>A0A9X2HEV5</accession>
<name>A0A9X2HEV5_9MICC</name>
<feature type="non-terminal residue" evidence="5">
    <location>
        <position position="248"/>
    </location>
</feature>
<dbReference type="InterPro" id="IPR014710">
    <property type="entry name" value="RmlC-like_jellyroll"/>
</dbReference>